<evidence type="ECO:0008006" key="3">
    <source>
        <dbReference type="Google" id="ProtNLM"/>
    </source>
</evidence>
<dbReference type="InterPro" id="IPR007351">
    <property type="entry name" value="YjbR"/>
</dbReference>
<dbReference type="Pfam" id="PF04237">
    <property type="entry name" value="YjbR"/>
    <property type="match status" value="1"/>
</dbReference>
<dbReference type="PANTHER" id="PTHR35145:SF1">
    <property type="entry name" value="CYTOPLASMIC PROTEIN"/>
    <property type="match status" value="1"/>
</dbReference>
<comment type="caution">
    <text evidence="1">The sequence shown here is derived from an EMBL/GenBank/DDBJ whole genome shotgun (WGS) entry which is preliminary data.</text>
</comment>
<sequence length="120" mass="13965">MSQRQAIFDYVAQQYAVAPEYLWAKLPSYAVLRHCNKKGKWFALIANVSKTKLGLTGEGTADILNIKCEPDVVSILRQDKNVLPAYHMNKRRWLTIVLDSDFELDEIYKLLDWSYRLTLK</sequence>
<dbReference type="AlphaFoldDB" id="A0A0J5P8F8"/>
<dbReference type="PANTHER" id="PTHR35145">
    <property type="entry name" value="CYTOPLASMIC PROTEIN-RELATED"/>
    <property type="match status" value="1"/>
</dbReference>
<reference evidence="1 2" key="1">
    <citation type="submission" date="2014-12" db="EMBL/GenBank/DDBJ databases">
        <title>Reclassification of Actinobacillus muris as Muribacter muris.</title>
        <authorList>
            <person name="Christensen H."/>
            <person name="Nicklas W."/>
            <person name="Bisgaard M."/>
        </authorList>
    </citation>
    <scope>NUCLEOTIDE SEQUENCE [LARGE SCALE GENOMIC DNA]</scope>
    <source>
        <strain evidence="1 2">Ackerman80-443D</strain>
    </source>
</reference>
<dbReference type="SUPFAM" id="SSF142906">
    <property type="entry name" value="YjbR-like"/>
    <property type="match status" value="1"/>
</dbReference>
<dbReference type="Gene3D" id="3.90.1150.30">
    <property type="match status" value="1"/>
</dbReference>
<dbReference type="Proteomes" id="UP000036270">
    <property type="component" value="Unassembled WGS sequence"/>
</dbReference>
<accession>A0A0J5P8F8</accession>
<protein>
    <recommendedName>
        <fullName evidence="3">MmcQ/YjbR family DNA-binding protein</fullName>
    </recommendedName>
</protein>
<dbReference type="InterPro" id="IPR038056">
    <property type="entry name" value="YjbR-like_sf"/>
</dbReference>
<evidence type="ECO:0000313" key="2">
    <source>
        <dbReference type="Proteomes" id="UP000036270"/>
    </source>
</evidence>
<dbReference type="PATRIC" id="fig|67855.3.peg.542"/>
<proteinExistence type="predicted"/>
<organism evidence="1 2">
    <name type="scientific">Muribacter muris</name>
    <dbReference type="NCBI Taxonomy" id="67855"/>
    <lineage>
        <taxon>Bacteria</taxon>
        <taxon>Pseudomonadati</taxon>
        <taxon>Pseudomonadota</taxon>
        <taxon>Gammaproteobacteria</taxon>
        <taxon>Pasteurellales</taxon>
        <taxon>Pasteurellaceae</taxon>
        <taxon>Muribacter</taxon>
    </lineage>
</organism>
<dbReference type="InterPro" id="IPR058532">
    <property type="entry name" value="YjbR/MT2646/Rv2570-like"/>
</dbReference>
<dbReference type="EMBL" id="JWIZ01000002">
    <property type="protein sequence ID" value="KMK52536.1"/>
    <property type="molecule type" value="Genomic_DNA"/>
</dbReference>
<gene>
    <name evidence="1" type="ORF">RO21_00515</name>
</gene>
<evidence type="ECO:0000313" key="1">
    <source>
        <dbReference type="EMBL" id="KMK52536.1"/>
    </source>
</evidence>
<keyword evidence="2" id="KW-1185">Reference proteome</keyword>
<name>A0A0J5P8F8_9PAST</name>
<dbReference type="RefSeq" id="WP_047975842.1">
    <property type="nucleotide sequence ID" value="NZ_JWIZ01000002.1"/>
</dbReference>